<dbReference type="EMBL" id="JAVIDL010000022">
    <property type="protein sequence ID" value="MDQ8936348.1"/>
    <property type="molecule type" value="Genomic_DNA"/>
</dbReference>
<dbReference type="GO" id="GO:0015473">
    <property type="term" value="F:fimbrial usher porin activity"/>
    <property type="evidence" value="ECO:0007669"/>
    <property type="project" value="InterPro"/>
</dbReference>
<dbReference type="Gene3D" id="2.60.40.2610">
    <property type="entry name" value="Outer membrane usher protein FimD, plug domain"/>
    <property type="match status" value="1"/>
</dbReference>
<comment type="caution">
    <text evidence="3">The sequence shown here is derived from an EMBL/GenBank/DDBJ whole genome shotgun (WGS) entry which is preliminary data.</text>
</comment>
<feature type="domain" description="PapC-like C-terminal" evidence="2">
    <location>
        <begin position="744"/>
        <end position="801"/>
    </location>
</feature>
<evidence type="ECO:0000313" key="4">
    <source>
        <dbReference type="Proteomes" id="UP001243844"/>
    </source>
</evidence>
<dbReference type="InterPro" id="IPR000015">
    <property type="entry name" value="Fimb_usher"/>
</dbReference>
<sequence length="826" mass="93100">MNQPKNLHTVLLVKCILMAICTQHSTVFAETFSEIPDAVLAVKEIPPIKLYLDLVINSYSTQKVITVIVVDEHYYLQKSILAELEIDPNHFKTVDILSGDALKHLGINAQPEDWVQIDQQKNLKTSYSANNQQLLLTMPADWLPEQQLGKDYWYKSVPAHSGIGLLNNYDLYVYKPHNQSHSLNLFTEQRFFSPWGSLKNTGNFHSLKNTVTNKEENDYIRFDTNWQFDSEDNILTLEIGDIYSATKNSWTNSVRLGGIQLRRNFGIRPDLITYPLPQFMGQAALPSTVDLFINGLKNSTSEIQPGPYVLNNVPFINGRGEAVVVTTDAVGRQVSTTLPFYVSGDLLKPKLLDYSISIGKLRENYGIKNFDYGDLIASFDARYGVKPWLTIEGHVEGNNHIGNAGFGQVFKLYHFGVLNTSYSLSTAKQKDEMVDIDKTGHQFTAGYQYQQPHFGFNILHSRQSKNFNTIANYYTNNLLSVNSTESNIVNFHFSTKRLGTLGIGYFGIKRNNADDSDLLSLSWAPVLPKDLYGTTLSLSANRDLNQNTWNAGVQFTIPFGNTRNNLNTGYQFQENGSDSAYINYNYQMPTEGGVGFDLMHRYNENSNNYNQAQINYRNRYFNAQAGISGKDHYDQWYGLSGSLIWMKNSLYAANRLGESFSLVSTNGQANIPIRYENNLIGQTNNKGYLFVPNVTPYYGAMYSIDPLNLSSNFSTPIIERRLAAKSGAGILIDFPVKRIQGGNIYIKAENGQPLPAGAVVYQNQKNPTYVGLDGIVFIEDLEKENLLRIDLGQGQQCIAQFPAKLDQEQIITISDVVCKQEKKYEK</sequence>
<dbReference type="PANTHER" id="PTHR30451:SF5">
    <property type="entry name" value="SLR0019 PROTEIN"/>
    <property type="match status" value="1"/>
</dbReference>
<reference evidence="3" key="1">
    <citation type="submission" date="2023-08" db="EMBL/GenBank/DDBJ databases">
        <title>Emergence of clinically-relevant ST2 carbapenem-resistant Acinetobacter baumannii strains in hospital sewages in Zhejiang, East of China.</title>
        <authorList>
            <person name="Kaichao C."/>
            <person name="Zhang R."/>
        </authorList>
    </citation>
    <scope>NUCLEOTIDE SEQUENCE</scope>
    <source>
        <strain evidence="3">M-RB-37</strain>
    </source>
</reference>
<dbReference type="Gene3D" id="2.60.40.2070">
    <property type="match status" value="1"/>
</dbReference>
<dbReference type="InterPro" id="IPR043142">
    <property type="entry name" value="PapC-like_C_sf"/>
</dbReference>
<protein>
    <submittedName>
        <fullName evidence="3">Fimbria/pilus outer membrane usher protein</fullName>
    </submittedName>
</protein>
<dbReference type="InterPro" id="IPR025949">
    <property type="entry name" value="PapC-like_C"/>
</dbReference>
<dbReference type="GO" id="GO:0009279">
    <property type="term" value="C:cell outer membrane"/>
    <property type="evidence" value="ECO:0007669"/>
    <property type="project" value="TreeGrafter"/>
</dbReference>
<dbReference type="RefSeq" id="WP_308981683.1">
    <property type="nucleotide sequence ID" value="NZ_JAVIDL010000022.1"/>
</dbReference>
<keyword evidence="1" id="KW-0732">Signal</keyword>
<dbReference type="Gene3D" id="2.60.40.3110">
    <property type="match status" value="1"/>
</dbReference>
<proteinExistence type="predicted"/>
<dbReference type="Proteomes" id="UP001243844">
    <property type="component" value="Unassembled WGS sequence"/>
</dbReference>
<dbReference type="GO" id="GO:0009297">
    <property type="term" value="P:pilus assembly"/>
    <property type="evidence" value="ECO:0007669"/>
    <property type="project" value="InterPro"/>
</dbReference>
<dbReference type="Pfam" id="PF13953">
    <property type="entry name" value="PapC_C"/>
    <property type="match status" value="1"/>
</dbReference>
<dbReference type="AlphaFoldDB" id="A0AAW8JBW4"/>
<dbReference type="InterPro" id="IPR042186">
    <property type="entry name" value="FimD_plug_dom"/>
</dbReference>
<evidence type="ECO:0000313" key="3">
    <source>
        <dbReference type="EMBL" id="MDQ8936348.1"/>
    </source>
</evidence>
<dbReference type="Pfam" id="PF00577">
    <property type="entry name" value="Usher"/>
    <property type="match status" value="1"/>
</dbReference>
<name>A0AAW8JBW4_9GAMM</name>
<feature type="chain" id="PRO_5043690028" evidence="1">
    <location>
        <begin position="30"/>
        <end position="826"/>
    </location>
</feature>
<gene>
    <name evidence="3" type="ORF">RFH47_11535</name>
</gene>
<accession>A0AAW8JBW4</accession>
<evidence type="ECO:0000256" key="1">
    <source>
        <dbReference type="SAM" id="SignalP"/>
    </source>
</evidence>
<evidence type="ECO:0000259" key="2">
    <source>
        <dbReference type="Pfam" id="PF13953"/>
    </source>
</evidence>
<feature type="signal peptide" evidence="1">
    <location>
        <begin position="1"/>
        <end position="29"/>
    </location>
</feature>
<organism evidence="3 4">
    <name type="scientific">Acinetobacter rudis</name>
    <dbReference type="NCBI Taxonomy" id="632955"/>
    <lineage>
        <taxon>Bacteria</taxon>
        <taxon>Pseudomonadati</taxon>
        <taxon>Pseudomonadota</taxon>
        <taxon>Gammaproteobacteria</taxon>
        <taxon>Moraxellales</taxon>
        <taxon>Moraxellaceae</taxon>
        <taxon>Acinetobacter</taxon>
    </lineage>
</organism>
<dbReference type="PANTHER" id="PTHR30451">
    <property type="entry name" value="OUTER MEMBRANE USHER PROTEIN"/>
    <property type="match status" value="1"/>
</dbReference>